<dbReference type="GO" id="GO:0016989">
    <property type="term" value="F:sigma factor antagonist activity"/>
    <property type="evidence" value="ECO:0007669"/>
    <property type="project" value="TreeGrafter"/>
</dbReference>
<dbReference type="InterPro" id="IPR018764">
    <property type="entry name" value="RskA_C"/>
</dbReference>
<keyword evidence="1" id="KW-0812">Transmembrane</keyword>
<dbReference type="EMBL" id="CABM01000064">
    <property type="protein sequence ID" value="CBH98867.1"/>
    <property type="molecule type" value="Genomic_DNA"/>
</dbReference>
<evidence type="ECO:0000313" key="3">
    <source>
        <dbReference type="EMBL" id="CBH98867.1"/>
    </source>
</evidence>
<dbReference type="PANTHER" id="PTHR37461">
    <property type="entry name" value="ANTI-SIGMA-K FACTOR RSKA"/>
    <property type="match status" value="1"/>
</dbReference>
<dbReference type="InterPro" id="IPR051474">
    <property type="entry name" value="Anti-sigma-K/W_factor"/>
</dbReference>
<feature type="transmembrane region" description="Helical" evidence="1">
    <location>
        <begin position="93"/>
        <end position="115"/>
    </location>
</feature>
<dbReference type="Pfam" id="PF10099">
    <property type="entry name" value="RskA_C"/>
    <property type="match status" value="1"/>
</dbReference>
<protein>
    <recommendedName>
        <fullName evidence="2">Anti-sigma K factor RskA C-terminal domain-containing protein</fullName>
    </recommendedName>
</protein>
<accession>E6PVB0</accession>
<comment type="caution">
    <text evidence="3">The sequence shown here is derived from an EMBL/GenBank/DDBJ whole genome shotgun (WGS) entry which is preliminary data.</text>
</comment>
<dbReference type="AlphaFoldDB" id="E6PVB0"/>
<organism evidence="3">
    <name type="scientific">mine drainage metagenome</name>
    <dbReference type="NCBI Taxonomy" id="410659"/>
    <lineage>
        <taxon>unclassified sequences</taxon>
        <taxon>metagenomes</taxon>
        <taxon>ecological metagenomes</taxon>
    </lineage>
</organism>
<keyword evidence="1" id="KW-1133">Transmembrane helix</keyword>
<reference evidence="3" key="1">
    <citation type="submission" date="2009-10" db="EMBL/GenBank/DDBJ databases">
        <title>Diversity of trophic interactions inside an arsenic-rich microbial ecosystem.</title>
        <authorList>
            <person name="Bertin P.N."/>
            <person name="Heinrich-Salmeron A."/>
            <person name="Pelletier E."/>
            <person name="Goulhen-Chollet F."/>
            <person name="Arsene-Ploetze F."/>
            <person name="Gallien S."/>
            <person name="Calteau A."/>
            <person name="Vallenet D."/>
            <person name="Casiot C."/>
            <person name="Chane-Woon-Ming B."/>
            <person name="Giloteaux L."/>
            <person name="Barakat M."/>
            <person name="Bonnefoy V."/>
            <person name="Bruneel O."/>
            <person name="Chandler M."/>
            <person name="Cleiss J."/>
            <person name="Duran R."/>
            <person name="Elbaz-Poulichet F."/>
            <person name="Fonknechten N."/>
            <person name="Lauga B."/>
            <person name="Mornico D."/>
            <person name="Ortet P."/>
            <person name="Schaeffer C."/>
            <person name="Siguier P."/>
            <person name="Alexander Thil Smith A."/>
            <person name="Van Dorsselaer A."/>
            <person name="Weissenbach J."/>
            <person name="Medigue C."/>
            <person name="Le Paslier D."/>
        </authorList>
    </citation>
    <scope>NUCLEOTIDE SEQUENCE</scope>
</reference>
<dbReference type="GO" id="GO:0005886">
    <property type="term" value="C:plasma membrane"/>
    <property type="evidence" value="ECO:0007669"/>
    <property type="project" value="InterPro"/>
</dbReference>
<dbReference type="GO" id="GO:0006417">
    <property type="term" value="P:regulation of translation"/>
    <property type="evidence" value="ECO:0007669"/>
    <property type="project" value="TreeGrafter"/>
</dbReference>
<dbReference type="PANTHER" id="PTHR37461:SF1">
    <property type="entry name" value="ANTI-SIGMA-K FACTOR RSKA"/>
    <property type="match status" value="1"/>
</dbReference>
<keyword evidence="1" id="KW-0472">Membrane</keyword>
<evidence type="ECO:0000256" key="1">
    <source>
        <dbReference type="SAM" id="Phobius"/>
    </source>
</evidence>
<sequence>MTRHHQPELCNRLASDYLTGGMSPAARRRFEALLQTEPTLAQALQTWRQRLDDGLLRQEPPARAWDGILARVQPGTGTPVPQRLEKGWAKRTWMGLTLGFGVLTASLMVSLVMLLQQPGPGAPSAAQMAAVLKGPEGHSAVLTVHGSRLVLTAVGPVATPGNKSFELWMLPKQGKPQAVGLVQLRSSDTLQLPAPALLALSQAKGFAISVEPAGGSPTGQPTGPITYVGDVVAMTRLQPGQVHLAPGQGGGDFYE</sequence>
<name>E6PVB0_9ZZZZ</name>
<proteinExistence type="predicted"/>
<feature type="domain" description="Anti-sigma K factor RskA C-terminal" evidence="2">
    <location>
        <begin position="107"/>
        <end position="225"/>
    </location>
</feature>
<gene>
    <name evidence="3" type="ORF">CARN2_0040</name>
</gene>
<evidence type="ECO:0000259" key="2">
    <source>
        <dbReference type="Pfam" id="PF10099"/>
    </source>
</evidence>